<feature type="compositionally biased region" description="Low complexity" evidence="2">
    <location>
        <begin position="141"/>
        <end position="200"/>
    </location>
</feature>
<keyword evidence="3" id="KW-1133">Transmembrane helix</keyword>
<evidence type="ECO:0000313" key="7">
    <source>
        <dbReference type="Proteomes" id="UP000308199"/>
    </source>
</evidence>
<feature type="region of interest" description="Disordered" evidence="2">
    <location>
        <begin position="139"/>
        <end position="200"/>
    </location>
</feature>
<protein>
    <recommendedName>
        <fullName evidence="5">Yeast cell wall synthesis Kre9/Knh1-like N-terminal domain-containing protein</fullName>
    </recommendedName>
</protein>
<comment type="caution">
    <text evidence="6">The sequence shown here is derived from an EMBL/GenBank/DDBJ whole genome shotgun (WGS) entry which is preliminary data.</text>
</comment>
<evidence type="ECO:0000256" key="1">
    <source>
        <dbReference type="ARBA" id="ARBA00022729"/>
    </source>
</evidence>
<feature type="domain" description="Yeast cell wall synthesis Kre9/Knh1-like N-terminal" evidence="5">
    <location>
        <begin position="23"/>
        <end position="124"/>
    </location>
</feature>
<gene>
    <name evidence="6" type="ORF">EW145_g7951</name>
</gene>
<dbReference type="GO" id="GO:0042546">
    <property type="term" value="P:cell wall biogenesis"/>
    <property type="evidence" value="ECO:0007669"/>
    <property type="project" value="InterPro"/>
</dbReference>
<organism evidence="6 7">
    <name type="scientific">Phellinidium pouzarii</name>
    <dbReference type="NCBI Taxonomy" id="167371"/>
    <lineage>
        <taxon>Eukaryota</taxon>
        <taxon>Fungi</taxon>
        <taxon>Dikarya</taxon>
        <taxon>Basidiomycota</taxon>
        <taxon>Agaricomycotina</taxon>
        <taxon>Agaricomycetes</taxon>
        <taxon>Hymenochaetales</taxon>
        <taxon>Hymenochaetaceae</taxon>
        <taxon>Phellinidium</taxon>
    </lineage>
</organism>
<dbReference type="OrthoDB" id="2432613at2759"/>
<keyword evidence="1 4" id="KW-0732">Signal</keyword>
<reference evidence="6 7" key="1">
    <citation type="submission" date="2019-02" db="EMBL/GenBank/DDBJ databases">
        <title>Genome sequencing of the rare red list fungi Phellinidium pouzarii.</title>
        <authorList>
            <person name="Buettner E."/>
            <person name="Kellner H."/>
        </authorList>
    </citation>
    <scope>NUCLEOTIDE SEQUENCE [LARGE SCALE GENOMIC DNA]</scope>
    <source>
        <strain evidence="6 7">DSM 108285</strain>
    </source>
</reference>
<accession>A0A4S4KBU8</accession>
<feature type="signal peptide" evidence="4">
    <location>
        <begin position="1"/>
        <end position="17"/>
    </location>
</feature>
<evidence type="ECO:0000256" key="3">
    <source>
        <dbReference type="SAM" id="Phobius"/>
    </source>
</evidence>
<feature type="chain" id="PRO_5020292654" description="Yeast cell wall synthesis Kre9/Knh1-like N-terminal domain-containing protein" evidence="4">
    <location>
        <begin position="18"/>
        <end position="223"/>
    </location>
</feature>
<evidence type="ECO:0000259" key="5">
    <source>
        <dbReference type="Pfam" id="PF10342"/>
    </source>
</evidence>
<keyword evidence="3" id="KW-0472">Membrane</keyword>
<dbReference type="Proteomes" id="UP000308199">
    <property type="component" value="Unassembled WGS sequence"/>
</dbReference>
<name>A0A4S4KBU8_9AGAM</name>
<keyword evidence="7" id="KW-1185">Reference proteome</keyword>
<proteinExistence type="predicted"/>
<dbReference type="EMBL" id="SGPK01000970">
    <property type="protein sequence ID" value="THG95475.1"/>
    <property type="molecule type" value="Genomic_DNA"/>
</dbReference>
<evidence type="ECO:0000313" key="6">
    <source>
        <dbReference type="EMBL" id="THG95475.1"/>
    </source>
</evidence>
<dbReference type="InterPro" id="IPR045328">
    <property type="entry name" value="Kre9/Knh1"/>
</dbReference>
<dbReference type="PANTHER" id="PTHR28154:SF1">
    <property type="entry name" value="CELL WALL SYNTHESIS PROTEIN KNH1-RELATED"/>
    <property type="match status" value="1"/>
</dbReference>
<sequence length="223" mass="22237">MFARAAILVSLAASSMATVFLTNPTSSTTCNGGQPCTIAWKDDNTAPLLADFGLAMVSIYVGNVNQQTQLQEITQSVNVVTTSTIQFTPDASIGPDGDMYFIRFEATNSTSTTPNEAFSAKFTLNNMSGTFNSTVQAQIDAASSAGSPGPSSPASSGPAGTSSSTGSSSSSTGTSGSSQSSSSASSTSSASTSASSSAGERNVVTVGAFGVVGVVAAFFSFAL</sequence>
<evidence type="ECO:0000256" key="4">
    <source>
        <dbReference type="SAM" id="SignalP"/>
    </source>
</evidence>
<evidence type="ECO:0000256" key="2">
    <source>
        <dbReference type="SAM" id="MobiDB-lite"/>
    </source>
</evidence>
<dbReference type="InterPro" id="IPR018466">
    <property type="entry name" value="Kre9/Knh1-like_N"/>
</dbReference>
<feature type="transmembrane region" description="Helical" evidence="3">
    <location>
        <begin position="203"/>
        <end position="222"/>
    </location>
</feature>
<keyword evidence="3" id="KW-0812">Transmembrane</keyword>
<dbReference type="PANTHER" id="PTHR28154">
    <property type="entry name" value="CELL WALL SYNTHESIS PROTEIN KNH1-RELATED"/>
    <property type="match status" value="1"/>
</dbReference>
<dbReference type="AlphaFoldDB" id="A0A4S4KBU8"/>
<dbReference type="GO" id="GO:0006078">
    <property type="term" value="P:(1-&gt;6)-beta-D-glucan biosynthetic process"/>
    <property type="evidence" value="ECO:0007669"/>
    <property type="project" value="InterPro"/>
</dbReference>
<dbReference type="Pfam" id="PF10342">
    <property type="entry name" value="Kre9_KNH"/>
    <property type="match status" value="1"/>
</dbReference>